<dbReference type="Gene3D" id="1.20.120.1750">
    <property type="match status" value="1"/>
</dbReference>
<dbReference type="GO" id="GO:0008270">
    <property type="term" value="F:zinc ion binding"/>
    <property type="evidence" value="ECO:0007669"/>
    <property type="project" value="UniProtKB-KW"/>
</dbReference>
<keyword evidence="7" id="KW-1185">Reference proteome</keyword>
<dbReference type="GO" id="GO:0004842">
    <property type="term" value="F:ubiquitin-protein transferase activity"/>
    <property type="evidence" value="ECO:0007669"/>
    <property type="project" value="InterPro"/>
</dbReference>
<feature type="domain" description="IBR" evidence="5">
    <location>
        <begin position="268"/>
        <end position="327"/>
    </location>
</feature>
<dbReference type="STRING" id="1442371.A0A0D2KKY9"/>
<dbReference type="AlphaFoldDB" id="A0A0D2KKY9"/>
<evidence type="ECO:0000313" key="7">
    <source>
        <dbReference type="Proteomes" id="UP000053411"/>
    </source>
</evidence>
<keyword evidence="2" id="KW-0863">Zinc-finger</keyword>
<evidence type="ECO:0000256" key="1">
    <source>
        <dbReference type="ARBA" id="ARBA00022723"/>
    </source>
</evidence>
<sequence length="336" mass="37333">MLIHNPSLADEIYALNAIYGEGSMSATFSDANHTTVSVKLPGFNYSFLLRVFDDYPQSSPQVLGVDSLAESRKQEVQQNAVYLGACVPAVHYPGTVCLYDAIEEFNTVHKALQAHIQQPGDTEEDSQRKSAQRAAILRRLAVRAKVKAGTGRQESVTADPSFDVVDCAVCMDPFFRVDLNMFKTRQELKCCGQSVPLKTLREVGGLDAELLDALGLWLQELHTANPIYCPWEDCLAYIPGASGMGDYAKCHVCKKRMCMASRGKEHGGICKRDKKLQALVRKEKWKFCPWCGHLVEKRAGCNHMTCICATEFCYRCGKVWAGGQPDCDCGLFQRLD</sequence>
<proteinExistence type="predicted"/>
<keyword evidence="3" id="KW-0833">Ubl conjugation pathway</keyword>
<gene>
    <name evidence="6" type="ORF">Z520_00852</name>
</gene>
<dbReference type="EMBL" id="KN848062">
    <property type="protein sequence ID" value="KIY04160.1"/>
    <property type="molecule type" value="Genomic_DNA"/>
</dbReference>
<dbReference type="VEuPathDB" id="FungiDB:Z520_00852"/>
<accession>A0A0D2KKY9</accession>
<dbReference type="PANTHER" id="PTHR11685">
    <property type="entry name" value="RBR FAMILY RING FINGER AND IBR DOMAIN-CONTAINING"/>
    <property type="match status" value="1"/>
</dbReference>
<dbReference type="CDD" id="cd23822">
    <property type="entry name" value="RWD_ScYIH1-like"/>
    <property type="match status" value="1"/>
</dbReference>
<dbReference type="GO" id="GO:0016567">
    <property type="term" value="P:protein ubiquitination"/>
    <property type="evidence" value="ECO:0007669"/>
    <property type="project" value="InterPro"/>
</dbReference>
<dbReference type="SMART" id="SM00647">
    <property type="entry name" value="IBR"/>
    <property type="match status" value="1"/>
</dbReference>
<evidence type="ECO:0000256" key="4">
    <source>
        <dbReference type="ARBA" id="ARBA00022833"/>
    </source>
</evidence>
<evidence type="ECO:0000259" key="5">
    <source>
        <dbReference type="SMART" id="SM00647"/>
    </source>
</evidence>
<dbReference type="InterPro" id="IPR002867">
    <property type="entry name" value="IBR_dom"/>
</dbReference>
<dbReference type="Proteomes" id="UP000053411">
    <property type="component" value="Unassembled WGS sequence"/>
</dbReference>
<name>A0A0D2KKY9_9EURO</name>
<organism evidence="6 7">
    <name type="scientific">Fonsecaea multimorphosa CBS 102226</name>
    <dbReference type="NCBI Taxonomy" id="1442371"/>
    <lineage>
        <taxon>Eukaryota</taxon>
        <taxon>Fungi</taxon>
        <taxon>Dikarya</taxon>
        <taxon>Ascomycota</taxon>
        <taxon>Pezizomycotina</taxon>
        <taxon>Eurotiomycetes</taxon>
        <taxon>Chaetothyriomycetidae</taxon>
        <taxon>Chaetothyriales</taxon>
        <taxon>Herpotrichiellaceae</taxon>
        <taxon>Fonsecaea</taxon>
    </lineage>
</organism>
<dbReference type="GeneID" id="27706598"/>
<evidence type="ECO:0000256" key="3">
    <source>
        <dbReference type="ARBA" id="ARBA00022786"/>
    </source>
</evidence>
<dbReference type="OrthoDB" id="9977870at2759"/>
<keyword evidence="1" id="KW-0479">Metal-binding</keyword>
<dbReference type="RefSeq" id="XP_016638282.1">
    <property type="nucleotide sequence ID" value="XM_016771372.1"/>
</dbReference>
<protein>
    <recommendedName>
        <fullName evidence="5">IBR domain-containing protein</fullName>
    </recommendedName>
</protein>
<evidence type="ECO:0000256" key="2">
    <source>
        <dbReference type="ARBA" id="ARBA00022771"/>
    </source>
</evidence>
<dbReference type="Pfam" id="PF01485">
    <property type="entry name" value="IBR"/>
    <property type="match status" value="1"/>
</dbReference>
<reference evidence="6 7" key="1">
    <citation type="submission" date="2015-01" db="EMBL/GenBank/DDBJ databases">
        <title>The Genome Sequence of Fonsecaea multimorphosa CBS 102226.</title>
        <authorList>
            <consortium name="The Broad Institute Genomics Platform"/>
            <person name="Cuomo C."/>
            <person name="de Hoog S."/>
            <person name="Gorbushina A."/>
            <person name="Stielow B."/>
            <person name="Teixiera M."/>
            <person name="Abouelleil A."/>
            <person name="Chapman S.B."/>
            <person name="Priest M."/>
            <person name="Young S.K."/>
            <person name="Wortman J."/>
            <person name="Nusbaum C."/>
            <person name="Birren B."/>
        </authorList>
    </citation>
    <scope>NUCLEOTIDE SEQUENCE [LARGE SCALE GENOMIC DNA]</scope>
    <source>
        <strain evidence="6 7">CBS 102226</strain>
    </source>
</reference>
<keyword evidence="4" id="KW-0862">Zinc</keyword>
<evidence type="ECO:0000313" key="6">
    <source>
        <dbReference type="EMBL" id="KIY04160.1"/>
    </source>
</evidence>
<dbReference type="InterPro" id="IPR031127">
    <property type="entry name" value="E3_UB_ligase_RBR"/>
</dbReference>
<dbReference type="CDD" id="cd22584">
    <property type="entry name" value="Rcat_RBR_unk"/>
    <property type="match status" value="1"/>
</dbReference>
<dbReference type="SUPFAM" id="SSF57850">
    <property type="entry name" value="RING/U-box"/>
    <property type="match status" value="1"/>
</dbReference>